<evidence type="ECO:0000313" key="3">
    <source>
        <dbReference type="Proteomes" id="UP001165044"/>
    </source>
</evidence>
<keyword evidence="3" id="KW-1185">Reference proteome</keyword>
<name>A0ABQ5PZS7_9BACT</name>
<comment type="caution">
    <text evidence="2">The sequence shown here is derived from an EMBL/GenBank/DDBJ whole genome shotgun (WGS) entry which is preliminary data.</text>
</comment>
<sequence length="354" mass="39919">MMLPIRRWTLHLVAALAFGQEAAPFPQEPPGFWQPAWELTLRGDQLSDPGQATESFRRAGAQLRLRWSWDLPALHLEAGSRSALGSDGNRLNPPRWDQQPSNGTQLDVAHAALSWVTARTFGTLDLGLQESRLLSSQALWDRDLRLLGAGGTAGVRGPGGALQEASLRGMTGRVRTILGGQVDLAAAQVVLKLDTGPWSWTAHVGRWDLAWDPADERLRRLPGHSPTERQRMRVDAGGAAAKWNTVFPWEIRWFRSGNRETRETSEEVQATAGSRERVYWPQVSLTWQRLSSTGTLYPVNGDEWWFYRRARGPRLDVALPLPGQWIVSVVYLRQRTDGEEYRITRTMLVLMKRF</sequence>
<evidence type="ECO:0008006" key="4">
    <source>
        <dbReference type="Google" id="ProtNLM"/>
    </source>
</evidence>
<keyword evidence="1" id="KW-0732">Signal</keyword>
<feature type="chain" id="PRO_5046618594" description="DUF2490 domain-containing protein" evidence="1">
    <location>
        <begin position="23"/>
        <end position="354"/>
    </location>
</feature>
<organism evidence="2 3">
    <name type="scientific">Geothrix edaphica</name>
    <dbReference type="NCBI Taxonomy" id="2927976"/>
    <lineage>
        <taxon>Bacteria</taxon>
        <taxon>Pseudomonadati</taxon>
        <taxon>Acidobacteriota</taxon>
        <taxon>Holophagae</taxon>
        <taxon>Holophagales</taxon>
        <taxon>Holophagaceae</taxon>
        <taxon>Geothrix</taxon>
    </lineage>
</organism>
<dbReference type="RefSeq" id="WP_285608961.1">
    <property type="nucleotide sequence ID" value="NZ_BSDC01000002.1"/>
</dbReference>
<proteinExistence type="predicted"/>
<dbReference type="Proteomes" id="UP001165044">
    <property type="component" value="Unassembled WGS sequence"/>
</dbReference>
<evidence type="ECO:0000313" key="2">
    <source>
        <dbReference type="EMBL" id="GLH67684.1"/>
    </source>
</evidence>
<protein>
    <recommendedName>
        <fullName evidence="4">DUF2490 domain-containing protein</fullName>
    </recommendedName>
</protein>
<evidence type="ECO:0000256" key="1">
    <source>
        <dbReference type="SAM" id="SignalP"/>
    </source>
</evidence>
<reference evidence="2" key="1">
    <citation type="journal article" date="2023" name="Antonie Van Leeuwenhoek">
        <title>Mesoterricola silvestris gen. nov., sp. nov., Mesoterricola sediminis sp. nov., Geothrix oryzae sp. nov., Geothrix edaphica sp. nov., Geothrix rubra sp. nov., and Geothrix limicola sp. nov., six novel members of Acidobacteriota isolated from soils.</title>
        <authorList>
            <person name="Itoh H."/>
            <person name="Sugisawa Y."/>
            <person name="Mise K."/>
            <person name="Xu Z."/>
            <person name="Kuniyasu M."/>
            <person name="Ushijima N."/>
            <person name="Kawano K."/>
            <person name="Kobayashi E."/>
            <person name="Shiratori Y."/>
            <person name="Masuda Y."/>
            <person name="Senoo K."/>
        </authorList>
    </citation>
    <scope>NUCLEOTIDE SEQUENCE</scope>
    <source>
        <strain evidence="2">Red802</strain>
    </source>
</reference>
<feature type="signal peptide" evidence="1">
    <location>
        <begin position="1"/>
        <end position="22"/>
    </location>
</feature>
<dbReference type="EMBL" id="BSDC01000002">
    <property type="protein sequence ID" value="GLH67684.1"/>
    <property type="molecule type" value="Genomic_DNA"/>
</dbReference>
<accession>A0ABQ5PZS7</accession>
<gene>
    <name evidence="2" type="ORF">GETHED_20480</name>
</gene>